<reference evidence="2" key="1">
    <citation type="journal article" date="2021" name="Proc. Natl. Acad. Sci. U.S.A.">
        <title>A Catalog of Tens of Thousands of Viruses from Human Metagenomes Reveals Hidden Associations with Chronic Diseases.</title>
        <authorList>
            <person name="Tisza M.J."/>
            <person name="Buck C.B."/>
        </authorList>
    </citation>
    <scope>NUCLEOTIDE SEQUENCE</scope>
    <source>
        <strain evidence="2">Ct6GG30</strain>
    </source>
</reference>
<proteinExistence type="predicted"/>
<dbReference type="EMBL" id="BK059113">
    <property type="protein sequence ID" value="DAE31921.1"/>
    <property type="molecule type" value="Genomic_DNA"/>
</dbReference>
<name>A0A8S5RLE2_9VIRU</name>
<organism evidence="2">
    <name type="scientific">virus sp. ct6GG30</name>
    <dbReference type="NCBI Taxonomy" id="2825804"/>
    <lineage>
        <taxon>Viruses</taxon>
    </lineage>
</organism>
<evidence type="ECO:0000256" key="1">
    <source>
        <dbReference type="SAM" id="MobiDB-lite"/>
    </source>
</evidence>
<feature type="region of interest" description="Disordered" evidence="1">
    <location>
        <begin position="282"/>
        <end position="301"/>
    </location>
</feature>
<accession>A0A8S5RLE2</accession>
<evidence type="ECO:0000313" key="2">
    <source>
        <dbReference type="EMBL" id="DAE31921.1"/>
    </source>
</evidence>
<sequence>MLCRLLFLKRRTAGCQRVKLCPGDKLPAGLLRRLWRRLRRYSALYKVVCFHARFAACIGLFKVNHRCTAVPQYNRTVWCNKVTFCGLSVRYPDDGRCALRLLRCLPHHGRLVGVLPQLCKLIRHCLTVIAGLVSVWNVWHRLVLLVPVIDRALCATVPAVHPLAIDNSQNVTRAAQNVDPARVLPCKILHGVAGGAVCLDKTALESALLEVRAPCAVGAWHIAQCIAHHGKPYIRLLPALPGSSCNGSHCTVTDAAAARVWVELVPHERPSFCGYRTKMHRRERQRMHNEGQKRKAPTRKNPHERLTIKGAHFEVQY</sequence>
<protein>
    <submittedName>
        <fullName evidence="2">Uncharacterized protein</fullName>
    </submittedName>
</protein>